<feature type="compositionally biased region" description="Basic and acidic residues" evidence="2">
    <location>
        <begin position="129"/>
        <end position="152"/>
    </location>
</feature>
<evidence type="ECO:0000256" key="1">
    <source>
        <dbReference type="SAM" id="Coils"/>
    </source>
</evidence>
<feature type="compositionally biased region" description="Polar residues" evidence="2">
    <location>
        <begin position="508"/>
        <end position="519"/>
    </location>
</feature>
<comment type="caution">
    <text evidence="3">The sequence shown here is derived from an EMBL/GenBank/DDBJ whole genome shotgun (WGS) entry which is preliminary data.</text>
</comment>
<evidence type="ECO:0000256" key="2">
    <source>
        <dbReference type="SAM" id="MobiDB-lite"/>
    </source>
</evidence>
<feature type="compositionally biased region" description="Low complexity" evidence="2">
    <location>
        <begin position="58"/>
        <end position="72"/>
    </location>
</feature>
<evidence type="ECO:0000313" key="4">
    <source>
        <dbReference type="Proteomes" id="UP000265515"/>
    </source>
</evidence>
<feature type="compositionally biased region" description="Acidic residues" evidence="2">
    <location>
        <begin position="406"/>
        <end position="418"/>
    </location>
</feature>
<dbReference type="AlphaFoldDB" id="A0A388LUD5"/>
<accession>A0A388LUD5</accession>
<dbReference type="EMBL" id="BFEA01000540">
    <property type="protein sequence ID" value="GBG85930.1"/>
    <property type="molecule type" value="Genomic_DNA"/>
</dbReference>
<name>A0A388LUD5_CHABU</name>
<feature type="compositionally biased region" description="Low complexity" evidence="2">
    <location>
        <begin position="9"/>
        <end position="18"/>
    </location>
</feature>
<feature type="compositionally biased region" description="Basic and acidic residues" evidence="2">
    <location>
        <begin position="112"/>
        <end position="122"/>
    </location>
</feature>
<feature type="region of interest" description="Disordered" evidence="2">
    <location>
        <begin position="1"/>
        <end position="95"/>
    </location>
</feature>
<sequence length="519" mass="58341">MAARIRNNGASSSSSASGVGSGLLPAPAQGANTASTSIAIVPYQAPQNQGYGGDNERYGNGSYNGGNRSYNTGSGGGYNNGSRYPRNWSNNNRDREHDERFEQIYGLLSEQAEEREQRKREAAGLVSLEEEKKRLQAEEEKRVEERKEREQQEARLGLIVRTNVKTVSESALGRKVELPGEEESKISKMRKELEALKSNCASTSNESNLEVLRKEKEALLRAQGLSSEEDRLRREIDELKAQSTQRTMGSQQEKDEVLALKIQIEELGAIKKALEDKSSEVTSLKKENLHLRHDFNDLKEEFMLLRNAGKRGAEAVTEKSPPEAPSRGKHRVDANVSAMYTPKDMDGLYKAYKEALAGKEMALREAGCLKERMAKAEASKIRLSIRKFVAARKTTPRNLKTTLESVEIDSDDEKEDEENRGKNGKGCTVPDTAHELEVTKLQGFRDKRLKELRSGKKNDFEKICEEEGITYVKLDQAKNDVAEIRARRDFDEWVASRTAREDDEQDQHYSTSVEETNDD</sequence>
<feature type="coiled-coil region" evidence="1">
    <location>
        <begin position="186"/>
        <end position="301"/>
    </location>
</feature>
<keyword evidence="1" id="KW-0175">Coiled coil</keyword>
<feature type="region of interest" description="Disordered" evidence="2">
    <location>
        <begin position="112"/>
        <end position="152"/>
    </location>
</feature>
<reference evidence="3 4" key="1">
    <citation type="journal article" date="2018" name="Cell">
        <title>The Chara Genome: Secondary Complexity and Implications for Plant Terrestrialization.</title>
        <authorList>
            <person name="Nishiyama T."/>
            <person name="Sakayama H."/>
            <person name="Vries J.D."/>
            <person name="Buschmann H."/>
            <person name="Saint-Marcoux D."/>
            <person name="Ullrich K.K."/>
            <person name="Haas F.B."/>
            <person name="Vanderstraeten L."/>
            <person name="Becker D."/>
            <person name="Lang D."/>
            <person name="Vosolsobe S."/>
            <person name="Rombauts S."/>
            <person name="Wilhelmsson P.K.I."/>
            <person name="Janitza P."/>
            <person name="Kern R."/>
            <person name="Heyl A."/>
            <person name="Rumpler F."/>
            <person name="Villalobos L.I.A.C."/>
            <person name="Clay J.M."/>
            <person name="Skokan R."/>
            <person name="Toyoda A."/>
            <person name="Suzuki Y."/>
            <person name="Kagoshima H."/>
            <person name="Schijlen E."/>
            <person name="Tajeshwar N."/>
            <person name="Catarino B."/>
            <person name="Hetherington A.J."/>
            <person name="Saltykova A."/>
            <person name="Bonnot C."/>
            <person name="Breuninger H."/>
            <person name="Symeonidi A."/>
            <person name="Radhakrishnan G.V."/>
            <person name="Van Nieuwerburgh F."/>
            <person name="Deforce D."/>
            <person name="Chang C."/>
            <person name="Karol K.G."/>
            <person name="Hedrich R."/>
            <person name="Ulvskov P."/>
            <person name="Glockner G."/>
            <person name="Delwiche C.F."/>
            <person name="Petrasek J."/>
            <person name="Van de Peer Y."/>
            <person name="Friml J."/>
            <person name="Beilby M."/>
            <person name="Dolan L."/>
            <person name="Kohara Y."/>
            <person name="Sugano S."/>
            <person name="Fujiyama A."/>
            <person name="Delaux P.-M."/>
            <person name="Quint M."/>
            <person name="TheiBen G."/>
            <person name="Hagemann M."/>
            <person name="Harholt J."/>
            <person name="Dunand C."/>
            <person name="Zachgo S."/>
            <person name="Langdale J."/>
            <person name="Maumus F."/>
            <person name="Straeten D.V.D."/>
            <person name="Gould S.B."/>
            <person name="Rensing S.A."/>
        </authorList>
    </citation>
    <scope>NUCLEOTIDE SEQUENCE [LARGE SCALE GENOMIC DNA]</scope>
    <source>
        <strain evidence="3 4">S276</strain>
    </source>
</reference>
<organism evidence="3 4">
    <name type="scientific">Chara braunii</name>
    <name type="common">Braun's stonewort</name>
    <dbReference type="NCBI Taxonomy" id="69332"/>
    <lineage>
        <taxon>Eukaryota</taxon>
        <taxon>Viridiplantae</taxon>
        <taxon>Streptophyta</taxon>
        <taxon>Charophyceae</taxon>
        <taxon>Charales</taxon>
        <taxon>Characeae</taxon>
        <taxon>Chara</taxon>
    </lineage>
</organism>
<proteinExistence type="predicted"/>
<dbReference type="Proteomes" id="UP000265515">
    <property type="component" value="Unassembled WGS sequence"/>
</dbReference>
<feature type="region of interest" description="Disordered" evidence="2">
    <location>
        <begin position="492"/>
        <end position="519"/>
    </location>
</feature>
<keyword evidence="4" id="KW-1185">Reference proteome</keyword>
<protein>
    <submittedName>
        <fullName evidence="3">Uncharacterized protein</fullName>
    </submittedName>
</protein>
<gene>
    <name evidence="3" type="ORF">CBR_g40743</name>
</gene>
<feature type="region of interest" description="Disordered" evidence="2">
    <location>
        <begin position="401"/>
        <end position="431"/>
    </location>
</feature>
<evidence type="ECO:0000313" key="3">
    <source>
        <dbReference type="EMBL" id="GBG85930.1"/>
    </source>
</evidence>
<dbReference type="Gramene" id="GBG85930">
    <property type="protein sequence ID" value="GBG85930"/>
    <property type="gene ID" value="CBR_g40743"/>
</dbReference>